<dbReference type="InterPro" id="IPR029044">
    <property type="entry name" value="Nucleotide-diphossugar_trans"/>
</dbReference>
<proteinExistence type="predicted"/>
<reference evidence="1" key="1">
    <citation type="journal article" date="2020" name="Nature">
        <title>Giant virus diversity and host interactions through global metagenomics.</title>
        <authorList>
            <person name="Schulz F."/>
            <person name="Roux S."/>
            <person name="Paez-Espino D."/>
            <person name="Jungbluth S."/>
            <person name="Walsh D.A."/>
            <person name="Denef V.J."/>
            <person name="McMahon K.D."/>
            <person name="Konstantinidis K.T."/>
            <person name="Eloe-Fadrosh E.A."/>
            <person name="Kyrpides N.C."/>
            <person name="Woyke T."/>
        </authorList>
    </citation>
    <scope>NUCLEOTIDE SEQUENCE</scope>
    <source>
        <strain evidence="1">GVMAG-M-3300009185-36</strain>
    </source>
</reference>
<organism evidence="1">
    <name type="scientific">viral metagenome</name>
    <dbReference type="NCBI Taxonomy" id="1070528"/>
    <lineage>
        <taxon>unclassified sequences</taxon>
        <taxon>metagenomes</taxon>
        <taxon>organismal metagenomes</taxon>
    </lineage>
</organism>
<dbReference type="EMBL" id="MN739048">
    <property type="protein sequence ID" value="QHS85847.1"/>
    <property type="molecule type" value="Genomic_DNA"/>
</dbReference>
<sequence>MPTFNVLIATVGRPTLQRMLDSLSPQLSESDCLTLVFDGNATIPEFNLKDFKCKVQQYCEPVALGFWGHGIRNKYAPLLEKRDFVMHADDDDYYYPSVFPELRTSCSDTNTLYIAKLRTPYGSILPDCSFIEVNHIGTPCGIIPYELNKKGTWLPRYGGDGLFYQQIAALGNPIVHLSTLIYHVR</sequence>
<dbReference type="AlphaFoldDB" id="A0A6C0B0W5"/>
<dbReference type="SUPFAM" id="SSF53448">
    <property type="entry name" value="Nucleotide-diphospho-sugar transferases"/>
    <property type="match status" value="1"/>
</dbReference>
<name>A0A6C0B0W5_9ZZZZ</name>
<evidence type="ECO:0008006" key="2">
    <source>
        <dbReference type="Google" id="ProtNLM"/>
    </source>
</evidence>
<accession>A0A6C0B0W5</accession>
<evidence type="ECO:0000313" key="1">
    <source>
        <dbReference type="EMBL" id="QHS85847.1"/>
    </source>
</evidence>
<protein>
    <recommendedName>
        <fullName evidence="2">Glycosyltransferase 2-like domain-containing protein</fullName>
    </recommendedName>
</protein>